<accession>A0ABU1MP54</accession>
<name>A0ABU1MP54_9SPHN</name>
<evidence type="ECO:0000313" key="1">
    <source>
        <dbReference type="EMBL" id="MDR6512129.1"/>
    </source>
</evidence>
<dbReference type="RefSeq" id="WP_309805783.1">
    <property type="nucleotide sequence ID" value="NZ_JAVDRD010000007.1"/>
</dbReference>
<organism evidence="1 2">
    <name type="scientific">Novosphingobium capsulatum</name>
    <dbReference type="NCBI Taxonomy" id="13688"/>
    <lineage>
        <taxon>Bacteria</taxon>
        <taxon>Pseudomonadati</taxon>
        <taxon>Pseudomonadota</taxon>
        <taxon>Alphaproteobacteria</taxon>
        <taxon>Sphingomonadales</taxon>
        <taxon>Sphingomonadaceae</taxon>
        <taxon>Novosphingobium</taxon>
    </lineage>
</organism>
<dbReference type="EMBL" id="JAVDRD010000007">
    <property type="protein sequence ID" value="MDR6512129.1"/>
    <property type="molecule type" value="Genomic_DNA"/>
</dbReference>
<comment type="caution">
    <text evidence="1">The sequence shown here is derived from an EMBL/GenBank/DDBJ whole genome shotgun (WGS) entry which is preliminary data.</text>
</comment>
<sequence>MTLIGCVWTGATQNTTTLTKPKAPQTNFRARKSAMAFAKQYALAPKAAMLQVIKVNMLST</sequence>
<protein>
    <submittedName>
        <fullName evidence="1">Uncharacterized protein</fullName>
    </submittedName>
</protein>
<evidence type="ECO:0000313" key="2">
    <source>
        <dbReference type="Proteomes" id="UP001184150"/>
    </source>
</evidence>
<proteinExistence type="predicted"/>
<dbReference type="Proteomes" id="UP001184150">
    <property type="component" value="Unassembled WGS sequence"/>
</dbReference>
<gene>
    <name evidence="1" type="ORF">J2792_003012</name>
</gene>
<reference evidence="1 2" key="1">
    <citation type="submission" date="2023-07" db="EMBL/GenBank/DDBJ databases">
        <title>Sorghum-associated microbial communities from plants grown in Nebraska, USA.</title>
        <authorList>
            <person name="Schachtman D."/>
        </authorList>
    </citation>
    <scope>NUCLEOTIDE SEQUENCE [LARGE SCALE GENOMIC DNA]</scope>
    <source>
        <strain evidence="1 2">DS1027</strain>
    </source>
</reference>
<keyword evidence="2" id="KW-1185">Reference proteome</keyword>